<keyword evidence="3" id="KW-1185">Reference proteome</keyword>
<proteinExistence type="predicted"/>
<keyword evidence="1" id="KW-1133">Transmembrane helix</keyword>
<feature type="transmembrane region" description="Helical" evidence="1">
    <location>
        <begin position="72"/>
        <end position="96"/>
    </location>
</feature>
<keyword evidence="1" id="KW-0812">Transmembrane</keyword>
<name>A0A0R5YD67_9GAMA</name>
<evidence type="ECO:0000313" key="2">
    <source>
        <dbReference type="EMBL" id="AJG42953.1"/>
    </source>
</evidence>
<sequence>METTPFILKVTKMEDGVVQQVCVDKNGTVAETYFKNPRGDKVNLTDPYAFDDFYFNTEAPPSHPNKRRCKRALYKFFSVTLSTCLYFCLTALYIFYFNPVMQTHRHATFKYGYILPYEIARPNKDALLKRCDENIFCEMNYIALAINTSSGTMYPNFTKTANGSNSSGDYYDALWQAAAILENSSCKSTFTVINNSGNSSSNVSDNTYNFVKMNIYSSIFLLQTRCHYEAVYALNSPKRFSMYNLNFKNYLKLPGPISCNQSWESVFNKSYTPVLQNSTCSSNYSEYNGILNIPVMLSF</sequence>
<dbReference type="RefSeq" id="YP_010084484.1">
    <property type="nucleotide sequence ID" value="NC_055139.1"/>
</dbReference>
<reference evidence="2" key="1">
    <citation type="submission" date="2014-11" db="EMBL/GenBank/DDBJ databases">
        <title>Gammaherpesviruses are widespread among seal species in Canada.</title>
        <authorList>
            <person name="Bellehumeur C."/>
            <person name="Nielsen O."/>
            <person name="Measures L."/>
            <person name="Harwood L."/>
            <person name="Boyle B."/>
            <person name="Gagnon C.A."/>
        </authorList>
    </citation>
    <scope>NUCLEOTIDE SEQUENCE [LARGE SCALE GENOMIC DNA]</scope>
    <source>
        <strain evidence="2">FMV04-1493874</strain>
    </source>
</reference>
<protein>
    <submittedName>
        <fullName evidence="2">Uncharacterized protein</fullName>
    </submittedName>
</protein>
<dbReference type="GeneID" id="65099475"/>
<dbReference type="Pfam" id="PF25730">
    <property type="entry name" value="Herpes_BDLF2"/>
    <property type="match status" value="1"/>
</dbReference>
<evidence type="ECO:0000256" key="1">
    <source>
        <dbReference type="SAM" id="Phobius"/>
    </source>
</evidence>
<dbReference type="KEGG" id="vg:65099475"/>
<dbReference type="EMBL" id="KP136799">
    <property type="protein sequence ID" value="AJG42953.1"/>
    <property type="molecule type" value="Genomic_DNA"/>
</dbReference>
<dbReference type="Proteomes" id="UP000296355">
    <property type="component" value="Segment"/>
</dbReference>
<organism evidence="2 3">
    <name type="scientific">phocid gammaherpesvirus 3</name>
    <dbReference type="NCBI Taxonomy" id="2560643"/>
    <lineage>
        <taxon>Viruses</taxon>
        <taxon>Duplodnaviria</taxon>
        <taxon>Heunggongvirae</taxon>
        <taxon>Peploviricota</taxon>
        <taxon>Herviviricetes</taxon>
        <taxon>Herpesvirales</taxon>
        <taxon>Orthoherpesviridae</taxon>
        <taxon>Gammaherpesvirinae</taxon>
        <taxon>Percavirus</taxon>
        <taxon>Percavirus phocidgamma3</taxon>
    </lineage>
</organism>
<keyword evidence="1" id="KW-0472">Membrane</keyword>
<evidence type="ECO:0000313" key="3">
    <source>
        <dbReference type="Proteomes" id="UP000296355"/>
    </source>
</evidence>
<accession>A0A0R5YD67</accession>
<dbReference type="InterPro" id="IPR057861">
    <property type="entry name" value="BDLF2/ORF27-like"/>
</dbReference>